<dbReference type="Gene3D" id="3.90.1580.10">
    <property type="entry name" value="paralog of FGE (formylglycine-generating enzyme)"/>
    <property type="match status" value="1"/>
</dbReference>
<dbReference type="Proteomes" id="UP000655751">
    <property type="component" value="Unassembled WGS sequence"/>
</dbReference>
<evidence type="ECO:0000259" key="1">
    <source>
        <dbReference type="Pfam" id="PF03781"/>
    </source>
</evidence>
<dbReference type="InterPro" id="IPR042095">
    <property type="entry name" value="SUMF_sf"/>
</dbReference>
<feature type="domain" description="Sulfatase-modifying factor enzyme-like" evidence="1">
    <location>
        <begin position="1"/>
        <end position="266"/>
    </location>
</feature>
<dbReference type="InterPro" id="IPR016187">
    <property type="entry name" value="CTDL_fold"/>
</dbReference>
<dbReference type="EMBL" id="JADMLG010000003">
    <property type="protein sequence ID" value="MBH0776792.1"/>
    <property type="molecule type" value="Genomic_DNA"/>
</dbReference>
<gene>
    <name evidence="2" type="ORF">IT779_10900</name>
</gene>
<protein>
    <submittedName>
        <fullName evidence="2">Formylglycine-generating enzyme family protein</fullName>
    </submittedName>
</protein>
<sequence>MVSLAGGEFLMGSADPDIYPLDGEGPVRRETVAPFAIAATTVTVAQFDAFVAATGYVTDAERFGDSLVFEAALPEHDREHPRIADTPWWAVVGGADWRHPAGPRAEIDARRDLADHPVVHVSLADAREYCAWSGTAIPTEAQWEFACRGGLSGQPYPWGSQRDPGGAAMMNIWRGEFPGSSSTPAGATFTAPVHDYAPNGFGLFHTTGNVWEWTTGEFDPRRGDRRGVIRGGSHMCHESYCRRYRTSARSGASADTSSGHIGFRIVGAAF</sequence>
<evidence type="ECO:0000313" key="3">
    <source>
        <dbReference type="Proteomes" id="UP000655751"/>
    </source>
</evidence>
<evidence type="ECO:0000313" key="2">
    <source>
        <dbReference type="EMBL" id="MBH0776792.1"/>
    </source>
</evidence>
<organism evidence="2 3">
    <name type="scientific">Nocardia bovistercoris</name>
    <dbReference type="NCBI Taxonomy" id="2785916"/>
    <lineage>
        <taxon>Bacteria</taxon>
        <taxon>Bacillati</taxon>
        <taxon>Actinomycetota</taxon>
        <taxon>Actinomycetes</taxon>
        <taxon>Mycobacteriales</taxon>
        <taxon>Nocardiaceae</taxon>
        <taxon>Nocardia</taxon>
    </lineage>
</organism>
<accession>A0A931IAT2</accession>
<dbReference type="PANTHER" id="PTHR23150:SF19">
    <property type="entry name" value="FORMYLGLYCINE-GENERATING ENZYME"/>
    <property type="match status" value="1"/>
</dbReference>
<dbReference type="GO" id="GO:0120147">
    <property type="term" value="F:formylglycine-generating oxidase activity"/>
    <property type="evidence" value="ECO:0007669"/>
    <property type="project" value="TreeGrafter"/>
</dbReference>
<proteinExistence type="predicted"/>
<dbReference type="PANTHER" id="PTHR23150">
    <property type="entry name" value="SULFATASE MODIFYING FACTOR 1, 2"/>
    <property type="match status" value="1"/>
</dbReference>
<reference evidence="2" key="1">
    <citation type="submission" date="2020-11" db="EMBL/GenBank/DDBJ databases">
        <title>Nocardia NEAU-351.nov., a novel actinomycete isolated from the cow dung.</title>
        <authorList>
            <person name="Zhang X."/>
        </authorList>
    </citation>
    <scope>NUCLEOTIDE SEQUENCE</scope>
    <source>
        <strain evidence="2">NEAU-351</strain>
    </source>
</reference>
<dbReference type="SUPFAM" id="SSF56436">
    <property type="entry name" value="C-type lectin-like"/>
    <property type="match status" value="1"/>
</dbReference>
<keyword evidence="3" id="KW-1185">Reference proteome</keyword>
<name>A0A931IAT2_9NOCA</name>
<dbReference type="AlphaFoldDB" id="A0A931IAT2"/>
<dbReference type="Pfam" id="PF03781">
    <property type="entry name" value="FGE-sulfatase"/>
    <property type="match status" value="1"/>
</dbReference>
<dbReference type="InterPro" id="IPR051043">
    <property type="entry name" value="Sulfatase_Mod_Factor_Kinase"/>
</dbReference>
<comment type="caution">
    <text evidence="2">The sequence shown here is derived from an EMBL/GenBank/DDBJ whole genome shotgun (WGS) entry which is preliminary data.</text>
</comment>
<dbReference type="InterPro" id="IPR005532">
    <property type="entry name" value="SUMF_dom"/>
</dbReference>